<gene>
    <name evidence="3" type="ORF">GCM10011396_30310</name>
</gene>
<dbReference type="Proteomes" id="UP000637423">
    <property type="component" value="Unassembled WGS sequence"/>
</dbReference>
<evidence type="ECO:0000313" key="4">
    <source>
        <dbReference type="Proteomes" id="UP000637423"/>
    </source>
</evidence>
<sequence>MTTPSYRGNYREHRANHGVPGIVYLLANQGLREGVYKIGSTRRSGWSKAMELNRDINNTIPGTFVCEFEVHTRDCGGALEQIFQELQYCHRGRKEQDYFELELDRAKEIIGRICAGVDEDILHRHRARLDQIKNHDLQGDIELAGEEHDADETTHTGVFKKAYLWMTAAVSMLALVAIAWVFSAWTDGNHLYASNAVARPAYAGDASAAVQNGFTGGEDANAVSFRVVASPQGDGSVLPVVVPTTLPAGRTPVHDKYATILAKLNEQEKSAVGMACISANDKNSSGKITSNTFSSCVMKQLAAFDPAKRPADMSALNQDEKSSVEYACLGERYGKGLAAYNSCLSKQVSGFDPASRPEGMSRLSLPRQRSMQAACAQDKYQNGPRAYNQCLSRQLAQAAAVG</sequence>
<proteinExistence type="predicted"/>
<organism evidence="3 4">
    <name type="scientific">Undibacterium terreum</name>
    <dbReference type="NCBI Taxonomy" id="1224302"/>
    <lineage>
        <taxon>Bacteria</taxon>
        <taxon>Pseudomonadati</taxon>
        <taxon>Pseudomonadota</taxon>
        <taxon>Betaproteobacteria</taxon>
        <taxon>Burkholderiales</taxon>
        <taxon>Oxalobacteraceae</taxon>
        <taxon>Undibacterium</taxon>
    </lineage>
</organism>
<evidence type="ECO:0000259" key="2">
    <source>
        <dbReference type="Pfam" id="PF10544"/>
    </source>
</evidence>
<keyword evidence="1" id="KW-1133">Transmembrane helix</keyword>
<protein>
    <recommendedName>
        <fullName evidence="2">Bacteriophage T5 Orf172 DNA-binding domain-containing protein</fullName>
    </recommendedName>
</protein>
<reference evidence="3" key="2">
    <citation type="submission" date="2020-09" db="EMBL/GenBank/DDBJ databases">
        <authorList>
            <person name="Sun Q."/>
            <person name="Zhou Y."/>
        </authorList>
    </citation>
    <scope>NUCLEOTIDE SEQUENCE</scope>
    <source>
        <strain evidence="3">CGMCC 1.10998</strain>
    </source>
</reference>
<evidence type="ECO:0000256" key="1">
    <source>
        <dbReference type="SAM" id="Phobius"/>
    </source>
</evidence>
<feature type="transmembrane region" description="Helical" evidence="1">
    <location>
        <begin position="162"/>
        <end position="185"/>
    </location>
</feature>
<keyword evidence="1" id="KW-0472">Membrane</keyword>
<feature type="domain" description="Bacteriophage T5 Orf172 DNA-binding" evidence="2">
    <location>
        <begin position="21"/>
        <end position="114"/>
    </location>
</feature>
<dbReference type="Pfam" id="PF10544">
    <property type="entry name" value="T5orf172"/>
    <property type="match status" value="1"/>
</dbReference>
<keyword evidence="1" id="KW-0812">Transmembrane</keyword>
<dbReference type="EMBL" id="BMED01000003">
    <property type="protein sequence ID" value="GGC81040.1"/>
    <property type="molecule type" value="Genomic_DNA"/>
</dbReference>
<keyword evidence="4" id="KW-1185">Reference proteome</keyword>
<comment type="caution">
    <text evidence="3">The sequence shown here is derived from an EMBL/GenBank/DDBJ whole genome shotgun (WGS) entry which is preliminary data.</text>
</comment>
<dbReference type="RefSeq" id="WP_188566946.1">
    <property type="nucleotide sequence ID" value="NZ_BMED01000003.1"/>
</dbReference>
<reference evidence="3" key="1">
    <citation type="journal article" date="2014" name="Int. J. Syst. Evol. Microbiol.">
        <title>Complete genome sequence of Corynebacterium casei LMG S-19264T (=DSM 44701T), isolated from a smear-ripened cheese.</title>
        <authorList>
            <consortium name="US DOE Joint Genome Institute (JGI-PGF)"/>
            <person name="Walter F."/>
            <person name="Albersmeier A."/>
            <person name="Kalinowski J."/>
            <person name="Ruckert C."/>
        </authorList>
    </citation>
    <scope>NUCLEOTIDE SEQUENCE</scope>
    <source>
        <strain evidence="3">CGMCC 1.10998</strain>
    </source>
</reference>
<accession>A0A916XKG2</accession>
<evidence type="ECO:0000313" key="3">
    <source>
        <dbReference type="EMBL" id="GGC81040.1"/>
    </source>
</evidence>
<dbReference type="AlphaFoldDB" id="A0A916XKG2"/>
<dbReference type="InterPro" id="IPR018306">
    <property type="entry name" value="Phage_T5_Orf172_DNA-bd"/>
</dbReference>
<name>A0A916XKG2_9BURK</name>